<comment type="function">
    <text evidence="8">Catalyzes the aldol cleavage of 4-hydroxy-4-methyl-2-oxoglutarate (HMG) into 2 molecules of pyruvate. Also contains a secondary oxaloacetate (OAA) decarboxylase activity due to the common pyruvate enolate transition state formed following C-C bond cleavage in the retro-aldol and decarboxylation reactions.</text>
</comment>
<comment type="caution">
    <text evidence="14">The sequence shown here is derived from an EMBL/GenBank/DDBJ whole genome shotgun (WGS) entry which is preliminary data.</text>
</comment>
<evidence type="ECO:0000256" key="3">
    <source>
        <dbReference type="ARBA" id="ARBA00008621"/>
    </source>
</evidence>
<keyword evidence="12" id="KW-0460">Magnesium</keyword>
<evidence type="ECO:0000256" key="12">
    <source>
        <dbReference type="PIRSR" id="PIRSR605493-1"/>
    </source>
</evidence>
<dbReference type="AlphaFoldDB" id="A0A927N270"/>
<dbReference type="GO" id="GO:0046872">
    <property type="term" value="F:metal ion binding"/>
    <property type="evidence" value="ECO:0007669"/>
    <property type="project" value="UniProtKB-KW"/>
</dbReference>
<comment type="subunit">
    <text evidence="4">Homotrimer.</text>
</comment>
<dbReference type="RefSeq" id="WP_192754530.1">
    <property type="nucleotide sequence ID" value="NZ_BAABJL010000042.1"/>
</dbReference>
<evidence type="ECO:0000256" key="10">
    <source>
        <dbReference type="ARBA" id="ARBA00032305"/>
    </source>
</evidence>
<evidence type="ECO:0000256" key="11">
    <source>
        <dbReference type="ARBA" id="ARBA00047973"/>
    </source>
</evidence>
<dbReference type="InterPro" id="IPR036704">
    <property type="entry name" value="RraA/RraA-like_sf"/>
</dbReference>
<dbReference type="PANTHER" id="PTHR33254">
    <property type="entry name" value="4-HYDROXY-4-METHYL-2-OXOGLUTARATE ALDOLASE 3-RELATED"/>
    <property type="match status" value="1"/>
</dbReference>
<dbReference type="Proteomes" id="UP000638648">
    <property type="component" value="Unassembled WGS sequence"/>
</dbReference>
<dbReference type="PANTHER" id="PTHR33254:SF16">
    <property type="entry name" value="BLR3842 PROTEIN"/>
    <property type="match status" value="1"/>
</dbReference>
<evidence type="ECO:0000256" key="1">
    <source>
        <dbReference type="ARBA" id="ARBA00001342"/>
    </source>
</evidence>
<evidence type="ECO:0000313" key="15">
    <source>
        <dbReference type="Proteomes" id="UP000638648"/>
    </source>
</evidence>
<dbReference type="GO" id="GO:0008948">
    <property type="term" value="F:oxaloacetate decarboxylase activity"/>
    <property type="evidence" value="ECO:0007669"/>
    <property type="project" value="UniProtKB-EC"/>
</dbReference>
<dbReference type="EC" id="4.1.1.112" evidence="6"/>
<dbReference type="SUPFAM" id="SSF89562">
    <property type="entry name" value="RraA-like"/>
    <property type="match status" value="1"/>
</dbReference>
<dbReference type="InterPro" id="IPR005493">
    <property type="entry name" value="RraA/RraA-like"/>
</dbReference>
<evidence type="ECO:0000256" key="8">
    <source>
        <dbReference type="ARBA" id="ARBA00025046"/>
    </source>
</evidence>
<comment type="cofactor">
    <cofactor evidence="12">
        <name>Mg(2+)</name>
        <dbReference type="ChEBI" id="CHEBI:18420"/>
    </cofactor>
</comment>
<feature type="region of interest" description="Disordered" evidence="13">
    <location>
        <begin position="1"/>
        <end position="25"/>
    </location>
</feature>
<evidence type="ECO:0000256" key="6">
    <source>
        <dbReference type="ARBA" id="ARBA00012947"/>
    </source>
</evidence>
<evidence type="ECO:0000313" key="14">
    <source>
        <dbReference type="EMBL" id="MBE1611300.1"/>
    </source>
</evidence>
<evidence type="ECO:0000256" key="7">
    <source>
        <dbReference type="ARBA" id="ARBA00016549"/>
    </source>
</evidence>
<evidence type="ECO:0000256" key="13">
    <source>
        <dbReference type="SAM" id="MobiDB-lite"/>
    </source>
</evidence>
<dbReference type="EC" id="4.1.3.17" evidence="5"/>
<comment type="catalytic activity">
    <reaction evidence="1">
        <text>4-hydroxy-4-methyl-2-oxoglutarate = 2 pyruvate</text>
        <dbReference type="Rhea" id="RHEA:22748"/>
        <dbReference type="ChEBI" id="CHEBI:15361"/>
        <dbReference type="ChEBI" id="CHEBI:58276"/>
        <dbReference type="EC" id="4.1.3.17"/>
    </reaction>
</comment>
<dbReference type="GO" id="GO:0047443">
    <property type="term" value="F:4-hydroxy-4-methyl-2-oxoglutarate aldolase activity"/>
    <property type="evidence" value="ECO:0007669"/>
    <property type="project" value="UniProtKB-EC"/>
</dbReference>
<gene>
    <name evidence="14" type="ORF">HEB94_008148</name>
</gene>
<sequence length="264" mass="27352">MDDAQAPAGGADGGRVATGQGAPDEPLPAEVLAALRLVSTATLTTQLMARGLRNTFLVGLRPLNSGSPRMVGTAFTLRYIPAREDLDVLSVFRDPEHPQRKAVESVGPGQVLVMDCRGRGRAASLGGILGTRLLRRGAAGVVTDGAVRDSPTFATLGLPAYSAGVSGTTNLVQHHAVDMQVPIGCAEVAVYPGDVMVGDAEGVVCVPRELAAEVASDAVAQEHLEEFVQAQIEAGAALPGVYPPNDATMTRYRAWAVDNPPPLG</sequence>
<keyword evidence="15" id="KW-1185">Reference proteome</keyword>
<feature type="binding site" evidence="12">
    <location>
        <position position="149"/>
    </location>
    <ligand>
        <name>Mg(2+)</name>
        <dbReference type="ChEBI" id="CHEBI:18420"/>
    </ligand>
</feature>
<comment type="similarity">
    <text evidence="3">Belongs to the class II aldolase/RraA-like family.</text>
</comment>
<keyword evidence="12" id="KW-0479">Metal-binding</keyword>
<evidence type="ECO:0000256" key="2">
    <source>
        <dbReference type="ARBA" id="ARBA00001968"/>
    </source>
</evidence>
<reference evidence="14" key="1">
    <citation type="submission" date="2020-10" db="EMBL/GenBank/DDBJ databases">
        <title>Sequencing the genomes of 1000 actinobacteria strains.</title>
        <authorList>
            <person name="Klenk H.-P."/>
        </authorList>
    </citation>
    <scope>NUCLEOTIDE SEQUENCE</scope>
    <source>
        <strain evidence="14">DSM 45354</strain>
    </source>
</reference>
<accession>A0A927N270</accession>
<dbReference type="Gene3D" id="3.50.30.40">
    <property type="entry name" value="Ribonuclease E inhibitor RraA/RraA-like"/>
    <property type="match status" value="1"/>
</dbReference>
<feature type="binding site" evidence="12">
    <location>
        <begin position="126"/>
        <end position="129"/>
    </location>
    <ligand>
        <name>substrate</name>
    </ligand>
</feature>
<dbReference type="EMBL" id="JADBEM010000001">
    <property type="protein sequence ID" value="MBE1611300.1"/>
    <property type="molecule type" value="Genomic_DNA"/>
</dbReference>
<name>A0A927N270_9ACTN</name>
<organism evidence="14 15">
    <name type="scientific">Actinopolymorpha pittospori</name>
    <dbReference type="NCBI Taxonomy" id="648752"/>
    <lineage>
        <taxon>Bacteria</taxon>
        <taxon>Bacillati</taxon>
        <taxon>Actinomycetota</taxon>
        <taxon>Actinomycetes</taxon>
        <taxon>Propionibacteriales</taxon>
        <taxon>Actinopolymorphaceae</taxon>
        <taxon>Actinopolymorpha</taxon>
    </lineage>
</organism>
<protein>
    <recommendedName>
        <fullName evidence="7">Putative 4-hydroxy-4-methyl-2-oxoglutarate aldolase</fullName>
        <ecNumber evidence="6">4.1.1.112</ecNumber>
        <ecNumber evidence="5">4.1.3.17</ecNumber>
    </recommendedName>
    <alternativeName>
        <fullName evidence="10">Oxaloacetate decarboxylase</fullName>
    </alternativeName>
    <alternativeName>
        <fullName evidence="9">RraA-like protein</fullName>
    </alternativeName>
</protein>
<dbReference type="Pfam" id="PF03737">
    <property type="entry name" value="RraA-like"/>
    <property type="match status" value="1"/>
</dbReference>
<comment type="cofactor">
    <cofactor evidence="2">
        <name>a divalent metal cation</name>
        <dbReference type="ChEBI" id="CHEBI:60240"/>
    </cofactor>
</comment>
<feature type="binding site" evidence="12">
    <location>
        <position position="148"/>
    </location>
    <ligand>
        <name>substrate</name>
    </ligand>
</feature>
<evidence type="ECO:0000256" key="4">
    <source>
        <dbReference type="ARBA" id="ARBA00011233"/>
    </source>
</evidence>
<evidence type="ECO:0000256" key="9">
    <source>
        <dbReference type="ARBA" id="ARBA00030169"/>
    </source>
</evidence>
<comment type="catalytic activity">
    <reaction evidence="11">
        <text>oxaloacetate + H(+) = pyruvate + CO2</text>
        <dbReference type="Rhea" id="RHEA:15641"/>
        <dbReference type="ChEBI" id="CHEBI:15361"/>
        <dbReference type="ChEBI" id="CHEBI:15378"/>
        <dbReference type="ChEBI" id="CHEBI:16452"/>
        <dbReference type="ChEBI" id="CHEBI:16526"/>
        <dbReference type="EC" id="4.1.1.112"/>
    </reaction>
</comment>
<dbReference type="NCBIfam" id="NF006093">
    <property type="entry name" value="PRK08245.1"/>
    <property type="match status" value="1"/>
</dbReference>
<dbReference type="CDD" id="cd16841">
    <property type="entry name" value="RraA_family"/>
    <property type="match status" value="1"/>
</dbReference>
<evidence type="ECO:0000256" key="5">
    <source>
        <dbReference type="ARBA" id="ARBA00012213"/>
    </source>
</evidence>
<proteinExistence type="inferred from homology"/>